<evidence type="ECO:0000256" key="1">
    <source>
        <dbReference type="ARBA" id="ARBA00004496"/>
    </source>
</evidence>
<evidence type="ECO:0000256" key="2">
    <source>
        <dbReference type="ARBA" id="ARBA00022448"/>
    </source>
</evidence>
<comment type="caution">
    <text evidence="8">The sequence shown here is derived from an EMBL/GenBank/DDBJ whole genome shotgun (WGS) entry which is preliminary data.</text>
</comment>
<comment type="subcellular location">
    <subcellularLocation>
        <location evidence="1">Cytoplasm</location>
    </subcellularLocation>
</comment>
<reference evidence="8" key="1">
    <citation type="submission" date="2019-08" db="EMBL/GenBank/DDBJ databases">
        <authorList>
            <person name="Kucharzyk K."/>
            <person name="Murdoch R.W."/>
            <person name="Higgins S."/>
            <person name="Loffler F."/>
        </authorList>
    </citation>
    <scope>NUCLEOTIDE SEQUENCE</scope>
</reference>
<dbReference type="GO" id="GO:0005737">
    <property type="term" value="C:cytoplasm"/>
    <property type="evidence" value="ECO:0007669"/>
    <property type="project" value="UniProtKB-SubCell"/>
</dbReference>
<dbReference type="SUPFAM" id="SSF51261">
    <property type="entry name" value="Duplicated hybrid motif"/>
    <property type="match status" value="1"/>
</dbReference>
<dbReference type="Pfam" id="PF00358">
    <property type="entry name" value="PTS_EIIA_1"/>
    <property type="match status" value="1"/>
</dbReference>
<keyword evidence="5" id="KW-0598">Phosphotransferase system</keyword>
<sequence>MLNFFKKENKFQLFAPISGKVCPISEAADPVFAEKIVGDGVFINAEDTQIVAPCAGEISFIADTKHAFAMTLDNGVEVLVHIGLETVALKGEGFTQLVPQGTRVKAGTPIIAIDRDFILRRGVSLSSPVLITNPEVTKSLIVETGVMAIAGKTVILEYTL</sequence>
<keyword evidence="6" id="KW-0418">Kinase</keyword>
<accession>A0A644TL76</accession>
<evidence type="ECO:0000256" key="4">
    <source>
        <dbReference type="ARBA" id="ARBA00022679"/>
    </source>
</evidence>
<dbReference type="InterPro" id="IPR011055">
    <property type="entry name" value="Dup_hybrid_motif"/>
</dbReference>
<dbReference type="EMBL" id="VSSQ01000035">
    <property type="protein sequence ID" value="MPL67127.1"/>
    <property type="molecule type" value="Genomic_DNA"/>
</dbReference>
<dbReference type="InterPro" id="IPR001127">
    <property type="entry name" value="PTS_EIIA_1_perm"/>
</dbReference>
<proteinExistence type="predicted"/>
<dbReference type="Gene3D" id="2.70.70.10">
    <property type="entry name" value="Glucose Permease (Domain IIA)"/>
    <property type="match status" value="1"/>
</dbReference>
<keyword evidence="3" id="KW-0762">Sugar transport</keyword>
<protein>
    <submittedName>
        <fullName evidence="8">PTS system glucose-specific EIIA component</fullName>
    </submittedName>
</protein>
<dbReference type="PANTHER" id="PTHR45008:SF1">
    <property type="entry name" value="PTS SYSTEM GLUCOSE-SPECIFIC EIIA COMPONENT"/>
    <property type="match status" value="1"/>
</dbReference>
<dbReference type="InterPro" id="IPR050890">
    <property type="entry name" value="PTS_EIIA_component"/>
</dbReference>
<dbReference type="AlphaFoldDB" id="A0A644TL76"/>
<dbReference type="NCBIfam" id="TIGR00830">
    <property type="entry name" value="PTBA"/>
    <property type="match status" value="1"/>
</dbReference>
<dbReference type="PROSITE" id="PS00371">
    <property type="entry name" value="PTS_EIIA_TYPE_1_HIS"/>
    <property type="match status" value="1"/>
</dbReference>
<name>A0A644TL76_9ZZZZ</name>
<evidence type="ECO:0000259" key="7">
    <source>
        <dbReference type="PROSITE" id="PS51093"/>
    </source>
</evidence>
<dbReference type="PANTHER" id="PTHR45008">
    <property type="entry name" value="PTS SYSTEM GLUCOSE-SPECIFIC EIIA COMPONENT"/>
    <property type="match status" value="1"/>
</dbReference>
<dbReference type="FunFam" id="2.70.70.10:FF:000001">
    <property type="entry name" value="PTS system glucose-specific IIA component"/>
    <property type="match status" value="1"/>
</dbReference>
<gene>
    <name evidence="8" type="primary">crr_1</name>
    <name evidence="8" type="ORF">SDC9_12817</name>
</gene>
<keyword evidence="2" id="KW-0813">Transport</keyword>
<dbReference type="GO" id="GO:0009401">
    <property type="term" value="P:phosphoenolpyruvate-dependent sugar phosphotransferase system"/>
    <property type="evidence" value="ECO:0007669"/>
    <property type="project" value="UniProtKB-KW"/>
</dbReference>
<evidence type="ECO:0000313" key="8">
    <source>
        <dbReference type="EMBL" id="MPL67127.1"/>
    </source>
</evidence>
<evidence type="ECO:0000256" key="3">
    <source>
        <dbReference type="ARBA" id="ARBA00022597"/>
    </source>
</evidence>
<keyword evidence="4" id="KW-0808">Transferase</keyword>
<dbReference type="GO" id="GO:0016301">
    <property type="term" value="F:kinase activity"/>
    <property type="evidence" value="ECO:0007669"/>
    <property type="project" value="UniProtKB-KW"/>
</dbReference>
<organism evidence="8">
    <name type="scientific">bioreactor metagenome</name>
    <dbReference type="NCBI Taxonomy" id="1076179"/>
    <lineage>
        <taxon>unclassified sequences</taxon>
        <taxon>metagenomes</taxon>
        <taxon>ecological metagenomes</taxon>
    </lineage>
</organism>
<evidence type="ECO:0000256" key="6">
    <source>
        <dbReference type="ARBA" id="ARBA00022777"/>
    </source>
</evidence>
<feature type="domain" description="PTS EIIA type-1" evidence="7">
    <location>
        <begin position="29"/>
        <end position="133"/>
    </location>
</feature>
<dbReference type="PROSITE" id="PS51093">
    <property type="entry name" value="PTS_EIIA_TYPE_1"/>
    <property type="match status" value="1"/>
</dbReference>
<evidence type="ECO:0000256" key="5">
    <source>
        <dbReference type="ARBA" id="ARBA00022683"/>
    </source>
</evidence>